<comment type="similarity">
    <text evidence="2 8">Belongs to the FXYD family.</text>
</comment>
<evidence type="ECO:0000256" key="6">
    <source>
        <dbReference type="ARBA" id="ARBA00023065"/>
    </source>
</evidence>
<dbReference type="PANTHER" id="PTHR14132:SF14">
    <property type="entry name" value="FXYD DOMAIN-CONTAINING ION TRANSPORT REGULATOR 5"/>
    <property type="match status" value="1"/>
</dbReference>
<dbReference type="PROSITE" id="PS01310">
    <property type="entry name" value="FXYD"/>
    <property type="match status" value="1"/>
</dbReference>
<keyword evidence="10" id="KW-1185">Reference proteome</keyword>
<organism evidence="9 10">
    <name type="scientific">Scomber scombrus</name>
    <name type="common">Atlantic mackerel</name>
    <name type="synonym">Scomber vernalis</name>
    <dbReference type="NCBI Taxonomy" id="13677"/>
    <lineage>
        <taxon>Eukaryota</taxon>
        <taxon>Metazoa</taxon>
        <taxon>Chordata</taxon>
        <taxon>Craniata</taxon>
        <taxon>Vertebrata</taxon>
        <taxon>Euteleostomi</taxon>
        <taxon>Actinopterygii</taxon>
        <taxon>Neopterygii</taxon>
        <taxon>Teleostei</taxon>
        <taxon>Neoteleostei</taxon>
        <taxon>Acanthomorphata</taxon>
        <taxon>Pelagiaria</taxon>
        <taxon>Scombriformes</taxon>
        <taxon>Scombridae</taxon>
        <taxon>Scomber</taxon>
    </lineage>
</organism>
<comment type="subcellular location">
    <subcellularLocation>
        <location evidence="1">Membrane</location>
        <topology evidence="1">Single-pass membrane protein</topology>
    </subcellularLocation>
</comment>
<keyword evidence="7 8" id="KW-0472">Membrane</keyword>
<dbReference type="CDD" id="cd20329">
    <property type="entry name" value="FXYD11"/>
    <property type="match status" value="1"/>
</dbReference>
<name>A0AAV1N533_SCOSC</name>
<keyword evidence="6 8" id="KW-0406">Ion transport</keyword>
<sequence>MRHLTLVTVIAVLFTLFVETEANPFVYNYERLRIGGLICACLLVAGGISVILYNKCSRSDNHQLFSSSTNRPRVRTIDCTHRLKVQHFKLNPLFQNQANLLRVAAVKGVGCLGESSSFLSLLKYNVREVNSLKLEDVKDLCFGVDDTCVPGVRGRTELLPQTACWRPDSSRCPLSHWHHHPVQWPLQVQVQPGQEKEDRKQCSADAQRPRSFLRLLDVTPTTMTSRTCNRQITGAEEGGRTDTICDIQRGAFVLF</sequence>
<dbReference type="EMBL" id="CAWUFR010000016">
    <property type="protein sequence ID" value="CAK6954308.1"/>
    <property type="molecule type" value="Genomic_DNA"/>
</dbReference>
<dbReference type="Pfam" id="PF02038">
    <property type="entry name" value="ATP1G1_PLM_MAT8"/>
    <property type="match status" value="1"/>
</dbReference>
<dbReference type="GO" id="GO:0016020">
    <property type="term" value="C:membrane"/>
    <property type="evidence" value="ECO:0007669"/>
    <property type="project" value="UniProtKB-SubCell"/>
</dbReference>
<evidence type="ECO:0000256" key="1">
    <source>
        <dbReference type="ARBA" id="ARBA00004167"/>
    </source>
</evidence>
<evidence type="ECO:0000256" key="2">
    <source>
        <dbReference type="ARBA" id="ARBA00005948"/>
    </source>
</evidence>
<accession>A0AAV1N533</accession>
<dbReference type="GO" id="GO:0017080">
    <property type="term" value="F:sodium channel regulator activity"/>
    <property type="evidence" value="ECO:0007669"/>
    <property type="project" value="TreeGrafter"/>
</dbReference>
<evidence type="ECO:0000313" key="9">
    <source>
        <dbReference type="EMBL" id="CAK6954308.1"/>
    </source>
</evidence>
<evidence type="ECO:0000256" key="5">
    <source>
        <dbReference type="ARBA" id="ARBA00022989"/>
    </source>
</evidence>
<dbReference type="InterPro" id="IPR000272">
    <property type="entry name" value="Ion-transport_regulator_FXYD"/>
</dbReference>
<dbReference type="Proteomes" id="UP001314229">
    <property type="component" value="Unassembled WGS sequence"/>
</dbReference>
<keyword evidence="5 8" id="KW-1133">Transmembrane helix</keyword>
<dbReference type="GO" id="GO:0043269">
    <property type="term" value="P:regulation of monoatomic ion transport"/>
    <property type="evidence" value="ECO:0007669"/>
    <property type="project" value="InterPro"/>
</dbReference>
<evidence type="ECO:0000256" key="8">
    <source>
        <dbReference type="RuleBase" id="RU364131"/>
    </source>
</evidence>
<dbReference type="GO" id="GO:0006811">
    <property type="term" value="P:monoatomic ion transport"/>
    <property type="evidence" value="ECO:0007669"/>
    <property type="project" value="UniProtKB-KW"/>
</dbReference>
<proteinExistence type="inferred from homology"/>
<dbReference type="InterPro" id="IPR047297">
    <property type="entry name" value="FXYD_motif"/>
</dbReference>
<protein>
    <recommendedName>
        <fullName evidence="8">FXYD domain-containing ion transport regulator</fullName>
    </recommendedName>
</protein>
<feature type="signal peptide" evidence="8">
    <location>
        <begin position="1"/>
        <end position="22"/>
    </location>
</feature>
<dbReference type="AlphaFoldDB" id="A0AAV1N533"/>
<evidence type="ECO:0000256" key="3">
    <source>
        <dbReference type="ARBA" id="ARBA00022448"/>
    </source>
</evidence>
<comment type="caution">
    <text evidence="9">The sequence shown here is derived from an EMBL/GenBank/DDBJ whole genome shotgun (WGS) entry which is preliminary data.</text>
</comment>
<keyword evidence="4 8" id="KW-0812">Transmembrane</keyword>
<feature type="chain" id="PRO_5043098001" description="FXYD domain-containing ion transport regulator" evidence="8">
    <location>
        <begin position="23"/>
        <end position="255"/>
    </location>
</feature>
<evidence type="ECO:0000256" key="7">
    <source>
        <dbReference type="ARBA" id="ARBA00023136"/>
    </source>
</evidence>
<feature type="transmembrane region" description="Helical" evidence="8">
    <location>
        <begin position="32"/>
        <end position="53"/>
    </location>
</feature>
<keyword evidence="8" id="KW-0732">Signal</keyword>
<keyword evidence="3 8" id="KW-0813">Transport</keyword>
<dbReference type="Gene3D" id="1.20.5.780">
    <property type="entry name" value="Single helix bin"/>
    <property type="match status" value="1"/>
</dbReference>
<evidence type="ECO:0000313" key="10">
    <source>
        <dbReference type="Proteomes" id="UP001314229"/>
    </source>
</evidence>
<gene>
    <name evidence="9" type="ORF">FSCOSCO3_A010821</name>
</gene>
<evidence type="ECO:0000256" key="4">
    <source>
        <dbReference type="ARBA" id="ARBA00022692"/>
    </source>
</evidence>
<reference evidence="9 10" key="1">
    <citation type="submission" date="2024-01" db="EMBL/GenBank/DDBJ databases">
        <authorList>
            <person name="Alioto T."/>
            <person name="Alioto T."/>
            <person name="Gomez Garrido J."/>
        </authorList>
    </citation>
    <scope>NUCLEOTIDE SEQUENCE [LARGE SCALE GENOMIC DNA]</scope>
</reference>
<dbReference type="PANTHER" id="PTHR14132">
    <property type="entry name" value="SODIUM/POTASSIUM-TRANSPORTING ATPASE SUBUNIT GAMMA"/>
    <property type="match status" value="1"/>
</dbReference>